<dbReference type="InterPro" id="IPR001434">
    <property type="entry name" value="OmcB-like_DUF11"/>
</dbReference>
<name>A0A430UIS7_THESC</name>
<dbReference type="AlphaFoldDB" id="A0A430UIS7"/>
<gene>
    <name evidence="3" type="ORF">CSW29_02815</name>
</gene>
<feature type="domain" description="DUF11" evidence="2">
    <location>
        <begin position="464"/>
        <end position="571"/>
    </location>
</feature>
<dbReference type="Proteomes" id="UP000288347">
    <property type="component" value="Unassembled WGS sequence"/>
</dbReference>
<feature type="chain" id="PRO_5019398080" description="DUF11 domain-containing protein" evidence="1">
    <location>
        <begin position="35"/>
        <end position="778"/>
    </location>
</feature>
<organism evidence="3 4">
    <name type="scientific">Thermus scotoductus</name>
    <dbReference type="NCBI Taxonomy" id="37636"/>
    <lineage>
        <taxon>Bacteria</taxon>
        <taxon>Thermotogati</taxon>
        <taxon>Deinococcota</taxon>
        <taxon>Deinococci</taxon>
        <taxon>Thermales</taxon>
        <taxon>Thermaceae</taxon>
        <taxon>Thermus</taxon>
    </lineage>
</organism>
<proteinExistence type="predicted"/>
<dbReference type="InterPro" id="IPR051172">
    <property type="entry name" value="Chlamydia_OmcB"/>
</dbReference>
<feature type="domain" description="DUF11" evidence="2">
    <location>
        <begin position="198"/>
        <end position="297"/>
    </location>
</feature>
<dbReference type="EMBL" id="PEMH01000063">
    <property type="protein sequence ID" value="RTI02249.1"/>
    <property type="molecule type" value="Genomic_DNA"/>
</dbReference>
<dbReference type="PANTHER" id="PTHR34819:SF3">
    <property type="entry name" value="CELL SURFACE PROTEIN"/>
    <property type="match status" value="1"/>
</dbReference>
<keyword evidence="1" id="KW-0732">Signal</keyword>
<dbReference type="InterPro" id="IPR047589">
    <property type="entry name" value="DUF11_rpt"/>
</dbReference>
<evidence type="ECO:0000313" key="4">
    <source>
        <dbReference type="Proteomes" id="UP000288347"/>
    </source>
</evidence>
<comment type="caution">
    <text evidence="3">The sequence shown here is derived from an EMBL/GenBank/DDBJ whole genome shotgun (WGS) entry which is preliminary data.</text>
</comment>
<dbReference type="PANTHER" id="PTHR34819">
    <property type="entry name" value="LARGE CYSTEINE-RICH PERIPLASMIC PROTEIN OMCB"/>
    <property type="match status" value="1"/>
</dbReference>
<dbReference type="SUPFAM" id="SSF117074">
    <property type="entry name" value="Hypothetical protein PA1324"/>
    <property type="match status" value="1"/>
</dbReference>
<sequence>MDLKRLKKKMNLKSPLFRNPLLYLLLSLFSSTWAMTPAGTVIRNQAIAQVGDERYLSNVVETLVRALCVPLLSPDGTLPRPGQRATGNPGGQVYLSYLLQNGGNAPFTLEVSHAVASLLGPSGVRFFLDLNKNGRLDAGEPEAYTFPLEAGAQVRLIMEVTLPPDLGEILITPVATCPDGHKDDTNYARIEVKRGPVLSLEKSVTPTSALPGGEVAFRLLVRNLGEETASGVEVTDLFGDLEGLSYVAGSAQAPKGTLAYYDGTGWVGSEPPAVQGLRLLVDLSPGEEASLEFRMKVGEGAAPGLRHNVGEATGPGGPTQGRAFLEVLPHYAHHLGPRGNPKALPGGEGSPDDEQTFPKLLAGQEACFRHTLLNEGNAPDAYDLNLEGLPEGASSIFRFLGGTPLGLPIALGPGEALDFQLCLTLSTPGPGFTVALGAVSRTTGGVNRTRDKVGEVLDPRAALPLKKTVDPEGTVAVGTVLTYTLRVENRFGPLTGVQIRDPLPLELELLEAPGGSLEDGVLVFELGNLGEGEVRTLTFKARVRQEVPDDTPIQNRFFLTAQEIPNPLESNLVENRVFSTALLLSKSVEPKDVAPGDRLVYRLEVVNPSRVPLTVRLEDTPPPGTTYIEGSARLCQGGELPPTLEGNRLVWEGIPLEGGGRFCLTYALRVLPGAHGELVNVAQAQGLSAGGSATASGRASALARVNPQAFTIALLAGRVYLDRDEDRVYTPGRDIPLPRARLVLPNGWQVLTDEEGRYAFRNLTPGVWTVALDPLSAP</sequence>
<reference evidence="3 4" key="1">
    <citation type="journal article" date="2019" name="Extremophiles">
        <title>Biogeography of thermophiles and predominance of Thermus scotoductus in domestic water heaters.</title>
        <authorList>
            <person name="Wilpiszeski R.L."/>
            <person name="Zhang Z."/>
            <person name="House C.H."/>
        </authorList>
    </citation>
    <scope>NUCLEOTIDE SEQUENCE [LARGE SCALE GENOMIC DNA]</scope>
    <source>
        <strain evidence="3 4">16_S16</strain>
    </source>
</reference>
<protein>
    <recommendedName>
        <fullName evidence="2">DUF11 domain-containing protein</fullName>
    </recommendedName>
</protein>
<accession>A0A430UIS7</accession>
<feature type="signal peptide" evidence="1">
    <location>
        <begin position="1"/>
        <end position="34"/>
    </location>
</feature>
<feature type="non-terminal residue" evidence="3">
    <location>
        <position position="778"/>
    </location>
</feature>
<dbReference type="Pfam" id="PF01345">
    <property type="entry name" value="DUF11"/>
    <property type="match status" value="2"/>
</dbReference>
<evidence type="ECO:0000256" key="1">
    <source>
        <dbReference type="SAM" id="SignalP"/>
    </source>
</evidence>
<evidence type="ECO:0000313" key="3">
    <source>
        <dbReference type="EMBL" id="RTI02249.1"/>
    </source>
</evidence>
<evidence type="ECO:0000259" key="2">
    <source>
        <dbReference type="Pfam" id="PF01345"/>
    </source>
</evidence>
<dbReference type="NCBIfam" id="TIGR01451">
    <property type="entry name" value="B_ant_repeat"/>
    <property type="match status" value="3"/>
</dbReference>